<dbReference type="EMBL" id="CM004388">
    <property type="protein sequence ID" value="OAY57727.1"/>
    <property type="molecule type" value="Genomic_DNA"/>
</dbReference>
<dbReference type="PROSITE" id="PS50004">
    <property type="entry name" value="C2"/>
    <property type="match status" value="1"/>
</dbReference>
<dbReference type="FunFam" id="2.60.40.150:FF:000060">
    <property type="entry name" value="Phosphoinositide phospholipase C"/>
    <property type="match status" value="1"/>
</dbReference>
<dbReference type="PANTHER" id="PTHR10336:SF182">
    <property type="entry name" value="PHOSPHOINOSITIDE PHOSPHOLIPASE C"/>
    <property type="match status" value="1"/>
</dbReference>
<evidence type="ECO:0000259" key="14">
    <source>
        <dbReference type="PROSITE" id="PS50008"/>
    </source>
</evidence>
<accession>A0A2C9WD29</accession>
<dbReference type="SMART" id="SM00239">
    <property type="entry name" value="C2"/>
    <property type="match status" value="1"/>
</dbReference>
<comment type="cofactor">
    <cofactor evidence="2">
        <name>Ca(2+)</name>
        <dbReference type="ChEBI" id="CHEBI:29108"/>
    </cofactor>
</comment>
<evidence type="ECO:0000256" key="7">
    <source>
        <dbReference type="ARBA" id="ARBA00022963"/>
    </source>
</evidence>
<dbReference type="FunFam" id="1.10.238.10:FF:000254">
    <property type="entry name" value="Phosphoinositide phospholipase C"/>
    <property type="match status" value="1"/>
</dbReference>
<dbReference type="InterPro" id="IPR001192">
    <property type="entry name" value="PI-PLC_fam"/>
</dbReference>
<dbReference type="AlphaFoldDB" id="A0A2C9WD29"/>
<evidence type="ECO:0000256" key="2">
    <source>
        <dbReference type="ARBA" id="ARBA00001913"/>
    </source>
</evidence>
<evidence type="ECO:0000256" key="4">
    <source>
        <dbReference type="ARBA" id="ARBA00012368"/>
    </source>
</evidence>
<dbReference type="SUPFAM" id="SSF47473">
    <property type="entry name" value="EF-hand"/>
    <property type="match status" value="1"/>
</dbReference>
<dbReference type="Gene3D" id="3.20.20.190">
    <property type="entry name" value="Phosphatidylinositol (PI) phosphodiesterase"/>
    <property type="match status" value="1"/>
</dbReference>
<dbReference type="GO" id="GO:0005886">
    <property type="term" value="C:plasma membrane"/>
    <property type="evidence" value="ECO:0000318"/>
    <property type="project" value="GO_Central"/>
</dbReference>
<feature type="domain" description="PI-PLC Y-box" evidence="14">
    <location>
        <begin position="354"/>
        <end position="440"/>
    </location>
</feature>
<dbReference type="InterPro" id="IPR015359">
    <property type="entry name" value="PLC_EF-hand-like"/>
</dbReference>
<dbReference type="Gene3D" id="1.10.238.10">
    <property type="entry name" value="EF-hand"/>
    <property type="match status" value="1"/>
</dbReference>
<dbReference type="PROSITE" id="PS50007">
    <property type="entry name" value="PIPLC_X_DOMAIN"/>
    <property type="match status" value="1"/>
</dbReference>
<dbReference type="SMART" id="SM00149">
    <property type="entry name" value="PLCYc"/>
    <property type="match status" value="1"/>
</dbReference>
<evidence type="ECO:0000256" key="6">
    <source>
        <dbReference type="ARBA" id="ARBA00022801"/>
    </source>
</evidence>
<evidence type="ECO:0000256" key="5">
    <source>
        <dbReference type="ARBA" id="ARBA00022475"/>
    </source>
</evidence>
<keyword evidence="8 11" id="KW-0443">Lipid metabolism</keyword>
<name>A0A2C9WD29_MANES</name>
<dbReference type="InterPro" id="IPR035892">
    <property type="entry name" value="C2_domain_sf"/>
</dbReference>
<keyword evidence="6 11" id="KW-0378">Hydrolase</keyword>
<dbReference type="InterPro" id="IPR000909">
    <property type="entry name" value="PLipase_C_PInositol-sp_X_dom"/>
</dbReference>
<dbReference type="Pfam" id="PF00388">
    <property type="entry name" value="PI-PLC-X"/>
    <property type="match status" value="1"/>
</dbReference>
<evidence type="ECO:0000256" key="10">
    <source>
        <dbReference type="ARBA" id="ARBA00023224"/>
    </source>
</evidence>
<dbReference type="Pfam" id="PF00168">
    <property type="entry name" value="C2"/>
    <property type="match status" value="1"/>
</dbReference>
<dbReference type="EC" id="3.1.4.11" evidence="4 11"/>
<keyword evidence="16" id="KW-1185">Reference proteome</keyword>
<dbReference type="GO" id="GO:0004435">
    <property type="term" value="F:phosphatidylinositol-4,5-bisphosphate phospholipase C activity"/>
    <property type="evidence" value="ECO:0000318"/>
    <property type="project" value="GO_Central"/>
</dbReference>
<evidence type="ECO:0000259" key="13">
    <source>
        <dbReference type="PROSITE" id="PS50004"/>
    </source>
</evidence>
<keyword evidence="9" id="KW-0472">Membrane</keyword>
<dbReference type="GO" id="GO:0048015">
    <property type="term" value="P:phosphatidylinositol-mediated signaling"/>
    <property type="evidence" value="ECO:0000318"/>
    <property type="project" value="GO_Central"/>
</dbReference>
<dbReference type="OMA" id="ILVKWKM"/>
<dbReference type="GO" id="GO:0006950">
    <property type="term" value="P:response to stress"/>
    <property type="evidence" value="ECO:0007669"/>
    <property type="project" value="UniProtKB-ARBA"/>
</dbReference>
<dbReference type="Proteomes" id="UP000091857">
    <property type="component" value="Chromosome 2"/>
</dbReference>
<dbReference type="CDD" id="cd00275">
    <property type="entry name" value="C2_PLC_like"/>
    <property type="match status" value="1"/>
</dbReference>
<gene>
    <name evidence="15" type="ORF">MANES_02G119000v8</name>
</gene>
<keyword evidence="5" id="KW-1003">Cell membrane</keyword>
<dbReference type="GO" id="GO:0016042">
    <property type="term" value="P:lipid catabolic process"/>
    <property type="evidence" value="ECO:0007669"/>
    <property type="project" value="UniProtKB-KW"/>
</dbReference>
<evidence type="ECO:0000256" key="3">
    <source>
        <dbReference type="ARBA" id="ARBA00004202"/>
    </source>
</evidence>
<organism evidence="15 16">
    <name type="scientific">Manihot esculenta</name>
    <name type="common">Cassava</name>
    <name type="synonym">Jatropha manihot</name>
    <dbReference type="NCBI Taxonomy" id="3983"/>
    <lineage>
        <taxon>Eukaryota</taxon>
        <taxon>Viridiplantae</taxon>
        <taxon>Streptophyta</taxon>
        <taxon>Embryophyta</taxon>
        <taxon>Tracheophyta</taxon>
        <taxon>Spermatophyta</taxon>
        <taxon>Magnoliopsida</taxon>
        <taxon>eudicotyledons</taxon>
        <taxon>Gunneridae</taxon>
        <taxon>Pentapetalae</taxon>
        <taxon>rosids</taxon>
        <taxon>fabids</taxon>
        <taxon>Malpighiales</taxon>
        <taxon>Euphorbiaceae</taxon>
        <taxon>Crotonoideae</taxon>
        <taxon>Manihoteae</taxon>
        <taxon>Manihot</taxon>
    </lineage>
</organism>
<keyword evidence="10" id="KW-0807">Transducer</keyword>
<reference evidence="16" key="1">
    <citation type="journal article" date="2016" name="Nat. Biotechnol.">
        <title>Sequencing wild and cultivated cassava and related species reveals extensive interspecific hybridization and genetic diversity.</title>
        <authorList>
            <person name="Bredeson J.V."/>
            <person name="Lyons J.B."/>
            <person name="Prochnik S.E."/>
            <person name="Wu G.A."/>
            <person name="Ha C.M."/>
            <person name="Edsinger-Gonzales E."/>
            <person name="Grimwood J."/>
            <person name="Schmutz J."/>
            <person name="Rabbi I.Y."/>
            <person name="Egesi C."/>
            <person name="Nauluvula P."/>
            <person name="Lebot V."/>
            <person name="Ndunguru J."/>
            <person name="Mkamilo G."/>
            <person name="Bart R.S."/>
            <person name="Setter T.L."/>
            <person name="Gleadow R.M."/>
            <person name="Kulakow P."/>
            <person name="Ferguson M.E."/>
            <person name="Rounsley S."/>
            <person name="Rokhsar D.S."/>
        </authorList>
    </citation>
    <scope>NUCLEOTIDE SEQUENCE [LARGE SCALE GENOMIC DNA]</scope>
    <source>
        <strain evidence="16">cv. AM560-2</strain>
    </source>
</reference>
<feature type="domain" description="C2" evidence="13">
    <location>
        <begin position="442"/>
        <end position="571"/>
    </location>
</feature>
<evidence type="ECO:0000256" key="12">
    <source>
        <dbReference type="SAM" id="MobiDB-lite"/>
    </source>
</evidence>
<dbReference type="Gramene" id="Manes.02G119000.13.v8.1">
    <property type="protein sequence ID" value="Manes.02G119000.13.v8.1.CDS"/>
    <property type="gene ID" value="Manes.02G119000.v8.1"/>
</dbReference>
<dbReference type="PROSITE" id="PS50008">
    <property type="entry name" value="PIPLC_Y_DOMAIN"/>
    <property type="match status" value="1"/>
</dbReference>
<dbReference type="Pfam" id="PF00387">
    <property type="entry name" value="PI-PLC-Y"/>
    <property type="match status" value="1"/>
</dbReference>
<dbReference type="InterPro" id="IPR000008">
    <property type="entry name" value="C2_dom"/>
</dbReference>
<dbReference type="InterPro" id="IPR001711">
    <property type="entry name" value="PLipase_C_Pinositol-sp_Y"/>
</dbReference>
<evidence type="ECO:0000313" key="16">
    <source>
        <dbReference type="Proteomes" id="UP000091857"/>
    </source>
</evidence>
<dbReference type="OrthoDB" id="269822at2759"/>
<feature type="region of interest" description="Disordered" evidence="12">
    <location>
        <begin position="277"/>
        <end position="306"/>
    </location>
</feature>
<dbReference type="Pfam" id="PF09279">
    <property type="entry name" value="EF-hand_like"/>
    <property type="match status" value="1"/>
</dbReference>
<dbReference type="SUPFAM" id="SSF51695">
    <property type="entry name" value="PLC-like phosphodiesterases"/>
    <property type="match status" value="1"/>
</dbReference>
<comment type="subcellular location">
    <subcellularLocation>
        <location evidence="3">Cell membrane</location>
        <topology evidence="3">Peripheral membrane protein</topology>
    </subcellularLocation>
</comment>
<feature type="compositionally biased region" description="Basic and acidic residues" evidence="12">
    <location>
        <begin position="288"/>
        <end position="297"/>
    </location>
</feature>
<keyword evidence="7 11" id="KW-0442">Lipid degradation</keyword>
<comment type="catalytic activity">
    <reaction evidence="1 11">
        <text>a 1,2-diacyl-sn-glycero-3-phospho-(1D-myo-inositol-4,5-bisphosphate) + H2O = 1D-myo-inositol 1,4,5-trisphosphate + a 1,2-diacyl-sn-glycerol + H(+)</text>
        <dbReference type="Rhea" id="RHEA:33179"/>
        <dbReference type="ChEBI" id="CHEBI:15377"/>
        <dbReference type="ChEBI" id="CHEBI:15378"/>
        <dbReference type="ChEBI" id="CHEBI:17815"/>
        <dbReference type="ChEBI" id="CHEBI:58456"/>
        <dbReference type="ChEBI" id="CHEBI:203600"/>
        <dbReference type="EC" id="3.1.4.11"/>
    </reaction>
</comment>
<evidence type="ECO:0000313" key="15">
    <source>
        <dbReference type="EMBL" id="OAY57727.1"/>
    </source>
</evidence>
<dbReference type="PANTHER" id="PTHR10336">
    <property type="entry name" value="PHOSPHOINOSITIDE-SPECIFIC PHOSPHOLIPASE C FAMILY PROTEIN"/>
    <property type="match status" value="1"/>
</dbReference>
<dbReference type="InterPro" id="IPR011992">
    <property type="entry name" value="EF-hand-dom_pair"/>
</dbReference>
<dbReference type="GO" id="GO:0051209">
    <property type="term" value="P:release of sequestered calcium ion into cytosol"/>
    <property type="evidence" value="ECO:0000318"/>
    <property type="project" value="GO_Central"/>
</dbReference>
<evidence type="ECO:0000256" key="9">
    <source>
        <dbReference type="ARBA" id="ARBA00023136"/>
    </source>
</evidence>
<dbReference type="PRINTS" id="PR00390">
    <property type="entry name" value="PHPHLIPASEC"/>
</dbReference>
<evidence type="ECO:0000256" key="8">
    <source>
        <dbReference type="ARBA" id="ARBA00023098"/>
    </source>
</evidence>
<dbReference type="SUPFAM" id="SSF49562">
    <property type="entry name" value="C2 domain (Calcium/lipid-binding domain, CaLB)"/>
    <property type="match status" value="1"/>
</dbReference>
<dbReference type="Gene3D" id="2.60.40.150">
    <property type="entry name" value="C2 domain"/>
    <property type="match status" value="1"/>
</dbReference>
<sequence length="594" mass="67248">MRTCFSGKFRITETEPPSDVKEAFVKYTEGKNYMTAEQLQRFMVEVQSEGGASVSDAEMIVDQILQKRHHITKCVRSCLTLDDFHHFLFSTDLNPPISNQVEQDMTAPLSNYFIYTGHNSYLTGNQISSDCSDVPIEKALKRGVRAVELDVWPNSAKDDVLVLHGWTLTTPVKLITCLKSIKEHAFSSSPYPVIITLEDHLTENLQAKVAQMIAETFGDMLFYPETECLKEFPSPEELKYKIIISAKPPKVKGDLEAKCMKGNGVDLLKERDSSEDIWGKDLSPISSHQEEDGKSDGDTSEQNQGDEYKNVCNHELRPREAPAYKHLISINAGKPKGGLKAALKLEFDNVIRISLSEQKFEKVVATHGTDVVRFTQKNILRIYPKGIRIDSSNYKPMNGWLHGAQMVALNMQGYGKSLWLMHGMFRSNGGCGYVKKPDFFMNTGPENQTFDPRAKLPVKKTLKVKVYMGDGWHLDFKRAQFTLFSSPDFYIRVGIAGAQADKTMKKTKKRENNWTPIWDEEFTFPLTVPELALLRVEVHDRIMPEKDDFAGQTCLPVSQLRPGIRAVPLFNRKGNKFSSMRLLMGFEFPGSAKF</sequence>
<dbReference type="SMART" id="SM00148">
    <property type="entry name" value="PLCXc"/>
    <property type="match status" value="1"/>
</dbReference>
<evidence type="ECO:0000256" key="1">
    <source>
        <dbReference type="ARBA" id="ARBA00001195"/>
    </source>
</evidence>
<protein>
    <recommendedName>
        <fullName evidence="4 11">Phosphoinositide phospholipase C</fullName>
        <ecNumber evidence="4 11">3.1.4.11</ecNumber>
    </recommendedName>
</protein>
<dbReference type="InterPro" id="IPR017946">
    <property type="entry name" value="PLC-like_Pdiesterase_TIM-brl"/>
</dbReference>
<proteinExistence type="predicted"/>
<evidence type="ECO:0000256" key="11">
    <source>
        <dbReference type="RuleBase" id="RU361133"/>
    </source>
</evidence>
<dbReference type="STRING" id="3983.A0A2C9WD29"/>
<comment type="caution">
    <text evidence="15">The sequence shown here is derived from an EMBL/GenBank/DDBJ whole genome shotgun (WGS) entry which is preliminary data.</text>
</comment>